<dbReference type="Proteomes" id="UP000038040">
    <property type="component" value="Unplaced"/>
</dbReference>
<dbReference type="SMART" id="SM00091">
    <property type="entry name" value="PAS"/>
    <property type="match status" value="1"/>
</dbReference>
<keyword evidence="4" id="KW-0804">Transcription</keyword>
<dbReference type="PANTHER" id="PTHR23043:SF17">
    <property type="entry name" value="PROTEIN SIMILAR"/>
    <property type="match status" value="1"/>
</dbReference>
<dbReference type="OrthoDB" id="6021714at2759"/>
<dbReference type="EMBL" id="UYYG01000014">
    <property type="protein sequence ID" value="VDN51163.1"/>
    <property type="molecule type" value="Genomic_DNA"/>
</dbReference>
<evidence type="ECO:0000259" key="6">
    <source>
        <dbReference type="PROSITE" id="PS50112"/>
    </source>
</evidence>
<dbReference type="Pfam" id="PF23171">
    <property type="entry name" value="bHLH_HIF1A"/>
    <property type="match status" value="1"/>
</dbReference>
<evidence type="ECO:0000313" key="9">
    <source>
        <dbReference type="Proteomes" id="UP000038040"/>
    </source>
</evidence>
<name>A0A0N4UFL6_DRAME</name>
<dbReference type="Pfam" id="PF00989">
    <property type="entry name" value="PAS"/>
    <property type="match status" value="1"/>
</dbReference>
<accession>A0A0N4UFL6</accession>
<comment type="subcellular location">
    <subcellularLocation>
        <location evidence="1">Nucleus</location>
    </subcellularLocation>
</comment>
<dbReference type="PROSITE" id="PS50112">
    <property type="entry name" value="PAS"/>
    <property type="match status" value="1"/>
</dbReference>
<evidence type="ECO:0000256" key="3">
    <source>
        <dbReference type="ARBA" id="ARBA00023015"/>
    </source>
</evidence>
<evidence type="ECO:0000313" key="8">
    <source>
        <dbReference type="EMBL" id="VDN51163.1"/>
    </source>
</evidence>
<dbReference type="InterPro" id="IPR000014">
    <property type="entry name" value="PAS"/>
</dbReference>
<dbReference type="GO" id="GO:0046983">
    <property type="term" value="F:protein dimerization activity"/>
    <property type="evidence" value="ECO:0007669"/>
    <property type="project" value="InterPro"/>
</dbReference>
<sequence>MNRYGAEFSDMDYNRKRNLDRRRESSRYAARDRRGKEADIFMLLREVIPLVDEATVTHVDRIALLRVASILCRLKKCIAKCLKPSQTIEEGCLWNETTLLECLDGFLAIIGSDGIILYISESVSIYLGLTQTDLTGRSLKDFVHANDYDEFNRCYLDGNNNNNNNDALICLRMKSVISPRGRNLNLKSALYKVFINELIFDQISQIRSMNDSFFESKNIE</sequence>
<evidence type="ECO:0000259" key="7">
    <source>
        <dbReference type="PROSITE" id="PS50888"/>
    </source>
</evidence>
<proteinExistence type="predicted"/>
<dbReference type="PANTHER" id="PTHR23043">
    <property type="entry name" value="HYPOXIA-INDUCIBLE FACTOR 1 ALPHA"/>
    <property type="match status" value="1"/>
</dbReference>
<evidence type="ECO:0000256" key="2">
    <source>
        <dbReference type="ARBA" id="ARBA00022737"/>
    </source>
</evidence>
<feature type="domain" description="BHLH" evidence="7">
    <location>
        <begin position="21"/>
        <end position="75"/>
    </location>
</feature>
<reference evidence="8 10" key="2">
    <citation type="submission" date="2018-11" db="EMBL/GenBank/DDBJ databases">
        <authorList>
            <consortium name="Pathogen Informatics"/>
        </authorList>
    </citation>
    <scope>NUCLEOTIDE SEQUENCE [LARGE SCALE GENOMIC DNA]</scope>
</reference>
<dbReference type="PROSITE" id="PS50888">
    <property type="entry name" value="BHLH"/>
    <property type="match status" value="1"/>
</dbReference>
<dbReference type="GO" id="GO:0005634">
    <property type="term" value="C:nucleus"/>
    <property type="evidence" value="ECO:0007669"/>
    <property type="project" value="UniProtKB-SubCell"/>
</dbReference>
<keyword evidence="5" id="KW-0539">Nucleus</keyword>
<dbReference type="SUPFAM" id="SSF55785">
    <property type="entry name" value="PYP-like sensor domain (PAS domain)"/>
    <property type="match status" value="1"/>
</dbReference>
<dbReference type="NCBIfam" id="TIGR00229">
    <property type="entry name" value="sensory_box"/>
    <property type="match status" value="1"/>
</dbReference>
<evidence type="ECO:0000256" key="1">
    <source>
        <dbReference type="ARBA" id="ARBA00004123"/>
    </source>
</evidence>
<reference evidence="11" key="1">
    <citation type="submission" date="2017-02" db="UniProtKB">
        <authorList>
            <consortium name="WormBaseParasite"/>
        </authorList>
    </citation>
    <scope>IDENTIFICATION</scope>
</reference>
<dbReference type="InterPro" id="IPR013767">
    <property type="entry name" value="PAS_fold"/>
</dbReference>
<keyword evidence="3" id="KW-0805">Transcription regulation</keyword>
<dbReference type="GO" id="GO:0000981">
    <property type="term" value="F:DNA-binding transcription factor activity, RNA polymerase II-specific"/>
    <property type="evidence" value="ECO:0007669"/>
    <property type="project" value="TreeGrafter"/>
</dbReference>
<dbReference type="InterPro" id="IPR035965">
    <property type="entry name" value="PAS-like_dom_sf"/>
</dbReference>
<dbReference type="Gene3D" id="3.30.450.20">
    <property type="entry name" value="PAS domain"/>
    <property type="match status" value="1"/>
</dbReference>
<evidence type="ECO:0000313" key="11">
    <source>
        <dbReference type="WBParaSite" id="DME_0000623901-mRNA-1"/>
    </source>
</evidence>
<dbReference type="STRING" id="318479.A0A0N4UFL6"/>
<keyword evidence="2" id="KW-0677">Repeat</keyword>
<dbReference type="AlphaFoldDB" id="A0A0N4UFL6"/>
<dbReference type="CDD" id="cd00130">
    <property type="entry name" value="PAS"/>
    <property type="match status" value="1"/>
</dbReference>
<gene>
    <name evidence="8" type="ORF">DME_LOCUS1136</name>
</gene>
<dbReference type="InterPro" id="IPR011598">
    <property type="entry name" value="bHLH_dom"/>
</dbReference>
<evidence type="ECO:0000256" key="5">
    <source>
        <dbReference type="ARBA" id="ARBA00023242"/>
    </source>
</evidence>
<evidence type="ECO:0000256" key="4">
    <source>
        <dbReference type="ARBA" id="ARBA00023163"/>
    </source>
</evidence>
<organism evidence="9 11">
    <name type="scientific">Dracunculus medinensis</name>
    <name type="common">Guinea worm</name>
    <dbReference type="NCBI Taxonomy" id="318479"/>
    <lineage>
        <taxon>Eukaryota</taxon>
        <taxon>Metazoa</taxon>
        <taxon>Ecdysozoa</taxon>
        <taxon>Nematoda</taxon>
        <taxon>Chromadorea</taxon>
        <taxon>Rhabditida</taxon>
        <taxon>Spirurina</taxon>
        <taxon>Dracunculoidea</taxon>
        <taxon>Dracunculidae</taxon>
        <taxon>Dracunculus</taxon>
    </lineage>
</organism>
<dbReference type="GO" id="GO:0071456">
    <property type="term" value="P:cellular response to hypoxia"/>
    <property type="evidence" value="ECO:0007669"/>
    <property type="project" value="TreeGrafter"/>
</dbReference>
<protein>
    <submittedName>
        <fullName evidence="11">BHLH domain-containing protein</fullName>
    </submittedName>
</protein>
<keyword evidence="10" id="KW-1185">Reference proteome</keyword>
<feature type="domain" description="PAS" evidence="6">
    <location>
        <begin position="99"/>
        <end position="153"/>
    </location>
</feature>
<dbReference type="WBParaSite" id="DME_0000623901-mRNA-1">
    <property type="protein sequence ID" value="DME_0000623901-mRNA-1"/>
    <property type="gene ID" value="DME_0000623901"/>
</dbReference>
<dbReference type="GO" id="GO:0000977">
    <property type="term" value="F:RNA polymerase II transcription regulatory region sequence-specific DNA binding"/>
    <property type="evidence" value="ECO:0007669"/>
    <property type="project" value="TreeGrafter"/>
</dbReference>
<dbReference type="Proteomes" id="UP000274756">
    <property type="component" value="Unassembled WGS sequence"/>
</dbReference>
<evidence type="ECO:0000313" key="10">
    <source>
        <dbReference type="Proteomes" id="UP000274756"/>
    </source>
</evidence>
<dbReference type="GO" id="GO:0010557">
    <property type="term" value="P:positive regulation of macromolecule biosynthetic process"/>
    <property type="evidence" value="ECO:0007669"/>
    <property type="project" value="UniProtKB-ARBA"/>
</dbReference>